<evidence type="ECO:0000313" key="1">
    <source>
        <dbReference type="EMBL" id="KKM88141.1"/>
    </source>
</evidence>
<gene>
    <name evidence="1" type="ORF">LCGC14_1261700</name>
</gene>
<sequence length="61" mass="7101">MELSYSNRGLIKKILESDPRVTISIVSCTKEKIWDIQIDTPTYISAEKAYIGEEFKKFPYI</sequence>
<name>A0A0F9LLQ2_9ZZZZ</name>
<reference evidence="1" key="1">
    <citation type="journal article" date="2015" name="Nature">
        <title>Complex archaea that bridge the gap between prokaryotes and eukaryotes.</title>
        <authorList>
            <person name="Spang A."/>
            <person name="Saw J.H."/>
            <person name="Jorgensen S.L."/>
            <person name="Zaremba-Niedzwiedzka K."/>
            <person name="Martijn J."/>
            <person name="Lind A.E."/>
            <person name="van Eijk R."/>
            <person name="Schleper C."/>
            <person name="Guy L."/>
            <person name="Ettema T.J."/>
        </authorList>
    </citation>
    <scope>NUCLEOTIDE SEQUENCE</scope>
</reference>
<dbReference type="EMBL" id="LAZR01007000">
    <property type="protein sequence ID" value="KKM88141.1"/>
    <property type="molecule type" value="Genomic_DNA"/>
</dbReference>
<comment type="caution">
    <text evidence="1">The sequence shown here is derived from an EMBL/GenBank/DDBJ whole genome shotgun (WGS) entry which is preliminary data.</text>
</comment>
<organism evidence="1">
    <name type="scientific">marine sediment metagenome</name>
    <dbReference type="NCBI Taxonomy" id="412755"/>
    <lineage>
        <taxon>unclassified sequences</taxon>
        <taxon>metagenomes</taxon>
        <taxon>ecological metagenomes</taxon>
    </lineage>
</organism>
<dbReference type="AlphaFoldDB" id="A0A0F9LLQ2"/>
<proteinExistence type="predicted"/>
<protein>
    <submittedName>
        <fullName evidence="1">Uncharacterized protein</fullName>
    </submittedName>
</protein>
<accession>A0A0F9LLQ2</accession>